<organism evidence="1 2">
    <name type="scientific">Rivihabitans pingtungensis</name>
    <dbReference type="NCBI Taxonomy" id="1054498"/>
    <lineage>
        <taxon>Bacteria</taxon>
        <taxon>Pseudomonadati</taxon>
        <taxon>Pseudomonadota</taxon>
        <taxon>Betaproteobacteria</taxon>
        <taxon>Neisseriales</taxon>
        <taxon>Aquaspirillaceae</taxon>
        <taxon>Rivihabitans</taxon>
    </lineage>
</organism>
<evidence type="ECO:0000313" key="1">
    <source>
        <dbReference type="EMBL" id="PXX81861.1"/>
    </source>
</evidence>
<comment type="caution">
    <text evidence="1">The sequence shown here is derived from an EMBL/GenBank/DDBJ whole genome shotgun (WGS) entry which is preliminary data.</text>
</comment>
<dbReference type="EMBL" id="QJKI01000001">
    <property type="protein sequence ID" value="PXX81861.1"/>
    <property type="molecule type" value="Genomic_DNA"/>
</dbReference>
<evidence type="ECO:0000313" key="2">
    <source>
        <dbReference type="Proteomes" id="UP000247555"/>
    </source>
</evidence>
<dbReference type="AlphaFoldDB" id="A0A318KVL0"/>
<sequence length="197" mass="21478">MIELQHRAVPTAALSQFVAAHPGLSPADFSSHAFQPVKLQVKADLNADQGGLCAYCEKPLAPSEGQIDHIKPKEGPEGHPHLCFSYSNYAHSCINPKTCGQHKKSGLLPIEPQPGCNAEWVLSTDGTIMPIAGLSRQRRHAVVQTRDMLGLNKDANLVDERKRWLASVLAVGQAQPQDMHLFLQAAPYRHILATALL</sequence>
<dbReference type="NCBIfam" id="TIGR02646">
    <property type="entry name" value="retron system putative HNH endonuclease"/>
    <property type="match status" value="1"/>
</dbReference>
<reference evidence="1 2" key="1">
    <citation type="submission" date="2018-05" db="EMBL/GenBank/DDBJ databases">
        <title>Genomic Encyclopedia of Type Strains, Phase IV (KMG-IV): sequencing the most valuable type-strain genomes for metagenomic binning, comparative biology and taxonomic classification.</title>
        <authorList>
            <person name="Goeker M."/>
        </authorList>
    </citation>
    <scope>NUCLEOTIDE SEQUENCE [LARGE SCALE GENOMIC DNA]</scope>
    <source>
        <strain evidence="1 2">DSM 29661</strain>
    </source>
</reference>
<proteinExistence type="predicted"/>
<dbReference type="OrthoDB" id="8617719at2"/>
<name>A0A318KVL0_9NEIS</name>
<dbReference type="Gene3D" id="1.10.30.50">
    <property type="match status" value="1"/>
</dbReference>
<keyword evidence="2" id="KW-1185">Reference proteome</keyword>
<dbReference type="RefSeq" id="WP_110389188.1">
    <property type="nucleotide sequence ID" value="NZ_QJKI01000001.1"/>
</dbReference>
<gene>
    <name evidence="1" type="ORF">DFR34_10190</name>
</gene>
<dbReference type="Proteomes" id="UP000247555">
    <property type="component" value="Unassembled WGS sequence"/>
</dbReference>
<accession>A0A318KVL0</accession>
<dbReference type="InterPro" id="IPR013467">
    <property type="entry name" value="HNH78-like"/>
</dbReference>
<protein>
    <submittedName>
        <fullName evidence="1">Uncharacterized protein (TIGR02646 family)</fullName>
    </submittedName>
</protein>